<dbReference type="InterPro" id="IPR039422">
    <property type="entry name" value="MarR/SlyA-like"/>
</dbReference>
<accession>A0A7W7SD99</accession>
<proteinExistence type="predicted"/>
<dbReference type="SUPFAM" id="SSF46785">
    <property type="entry name" value="Winged helix' DNA-binding domain"/>
    <property type="match status" value="1"/>
</dbReference>
<dbReference type="SMART" id="SM00347">
    <property type="entry name" value="HTH_MARR"/>
    <property type="match status" value="1"/>
</dbReference>
<dbReference type="Gene3D" id="1.10.10.10">
    <property type="entry name" value="Winged helix-like DNA-binding domain superfamily/Winged helix DNA-binding domain"/>
    <property type="match status" value="1"/>
</dbReference>
<dbReference type="GO" id="GO:0003677">
    <property type="term" value="F:DNA binding"/>
    <property type="evidence" value="ECO:0007669"/>
    <property type="project" value="UniProtKB-KW"/>
</dbReference>
<dbReference type="PROSITE" id="PS50995">
    <property type="entry name" value="HTH_MARR_2"/>
    <property type="match status" value="1"/>
</dbReference>
<feature type="region of interest" description="Disordered" evidence="1">
    <location>
        <begin position="1"/>
        <end position="20"/>
    </location>
</feature>
<gene>
    <name evidence="3" type="ORF">F4556_003497</name>
</gene>
<evidence type="ECO:0000313" key="4">
    <source>
        <dbReference type="Proteomes" id="UP000573327"/>
    </source>
</evidence>
<organism evidence="3 4">
    <name type="scientific">Kitasatospora gansuensis</name>
    <dbReference type="NCBI Taxonomy" id="258050"/>
    <lineage>
        <taxon>Bacteria</taxon>
        <taxon>Bacillati</taxon>
        <taxon>Actinomycetota</taxon>
        <taxon>Actinomycetes</taxon>
        <taxon>Kitasatosporales</taxon>
        <taxon>Streptomycetaceae</taxon>
        <taxon>Kitasatospora</taxon>
    </lineage>
</organism>
<dbReference type="Pfam" id="PF12802">
    <property type="entry name" value="MarR_2"/>
    <property type="match status" value="1"/>
</dbReference>
<dbReference type="RefSeq" id="WP_184916719.1">
    <property type="nucleotide sequence ID" value="NZ_JACHJR010000001.1"/>
</dbReference>
<dbReference type="EMBL" id="JACHJR010000001">
    <property type="protein sequence ID" value="MBB4947962.1"/>
    <property type="molecule type" value="Genomic_DNA"/>
</dbReference>
<keyword evidence="3" id="KW-0238">DNA-binding</keyword>
<dbReference type="PANTHER" id="PTHR33164:SF89">
    <property type="entry name" value="MARR FAMILY REGULATORY PROTEIN"/>
    <property type="match status" value="1"/>
</dbReference>
<evidence type="ECO:0000259" key="2">
    <source>
        <dbReference type="PROSITE" id="PS50995"/>
    </source>
</evidence>
<dbReference type="GO" id="GO:0006950">
    <property type="term" value="P:response to stress"/>
    <property type="evidence" value="ECO:0007669"/>
    <property type="project" value="TreeGrafter"/>
</dbReference>
<name>A0A7W7SD99_9ACTN</name>
<comment type="caution">
    <text evidence="3">The sequence shown here is derived from an EMBL/GenBank/DDBJ whole genome shotgun (WGS) entry which is preliminary data.</text>
</comment>
<evidence type="ECO:0000256" key="1">
    <source>
        <dbReference type="SAM" id="MobiDB-lite"/>
    </source>
</evidence>
<sequence>MSSPRQPDQSPGPGAPGPRGAAFLLAQIGAHAAALFAERVAELGLTPADVGLLRMIAGRPGRSQRALATDLGVVPSRVVALIDNLETKGLVERRRSTEDRRNHELHLSPEGRHTLTRVSRSAATHEDTLLAALDPAQRAQLTQLLELIAAQQELTPGVHPGYRQSPKRS</sequence>
<dbReference type="PRINTS" id="PR00598">
    <property type="entry name" value="HTHMARR"/>
</dbReference>
<dbReference type="InterPro" id="IPR036388">
    <property type="entry name" value="WH-like_DNA-bd_sf"/>
</dbReference>
<dbReference type="InterPro" id="IPR000835">
    <property type="entry name" value="HTH_MarR-typ"/>
</dbReference>
<dbReference type="Proteomes" id="UP000573327">
    <property type="component" value="Unassembled WGS sequence"/>
</dbReference>
<dbReference type="InterPro" id="IPR036390">
    <property type="entry name" value="WH_DNA-bd_sf"/>
</dbReference>
<dbReference type="PANTHER" id="PTHR33164">
    <property type="entry name" value="TRANSCRIPTIONAL REGULATOR, MARR FAMILY"/>
    <property type="match status" value="1"/>
</dbReference>
<keyword evidence="4" id="KW-1185">Reference proteome</keyword>
<protein>
    <submittedName>
        <fullName evidence="3">DNA-binding MarR family transcriptional regulator</fullName>
    </submittedName>
</protein>
<dbReference type="AlphaFoldDB" id="A0A7W7SD99"/>
<feature type="domain" description="HTH marR-type" evidence="2">
    <location>
        <begin position="18"/>
        <end position="150"/>
    </location>
</feature>
<dbReference type="GO" id="GO:0003700">
    <property type="term" value="F:DNA-binding transcription factor activity"/>
    <property type="evidence" value="ECO:0007669"/>
    <property type="project" value="InterPro"/>
</dbReference>
<evidence type="ECO:0000313" key="3">
    <source>
        <dbReference type="EMBL" id="MBB4947962.1"/>
    </source>
</evidence>
<reference evidence="3 4" key="1">
    <citation type="submission" date="2020-08" db="EMBL/GenBank/DDBJ databases">
        <title>Sequencing the genomes of 1000 actinobacteria strains.</title>
        <authorList>
            <person name="Klenk H.-P."/>
        </authorList>
    </citation>
    <scope>NUCLEOTIDE SEQUENCE [LARGE SCALE GENOMIC DNA]</scope>
    <source>
        <strain evidence="3 4">DSM 44786</strain>
    </source>
</reference>